<name>A0A1N7J709_9BACI</name>
<keyword evidence="1" id="KW-0812">Transmembrane</keyword>
<dbReference type="Proteomes" id="UP000187608">
    <property type="component" value="Unassembled WGS sequence"/>
</dbReference>
<proteinExistence type="predicted"/>
<evidence type="ECO:0000313" key="3">
    <source>
        <dbReference type="Proteomes" id="UP000187608"/>
    </source>
</evidence>
<dbReference type="AlphaFoldDB" id="A0A1N7J709"/>
<protein>
    <submittedName>
        <fullName evidence="2">Uncharacterized protein</fullName>
    </submittedName>
</protein>
<sequence>MKVGHFMKKYFYTIGSHLEKVDQRTDNNITFISIILALIAPAVLDESFAFGVMLVLLLLSIRFGWDFINSNAKEQKRYKQTLSIMVVFVVLAAITWFVIRILLPYPFGIVY</sequence>
<feature type="transmembrane region" description="Helical" evidence="1">
    <location>
        <begin position="81"/>
        <end position="103"/>
    </location>
</feature>
<organism evidence="2 3">
    <name type="scientific">Salimicrobium flavidum</name>
    <dbReference type="NCBI Taxonomy" id="570947"/>
    <lineage>
        <taxon>Bacteria</taxon>
        <taxon>Bacillati</taxon>
        <taxon>Bacillota</taxon>
        <taxon>Bacilli</taxon>
        <taxon>Bacillales</taxon>
        <taxon>Bacillaceae</taxon>
        <taxon>Salimicrobium</taxon>
    </lineage>
</organism>
<gene>
    <name evidence="2" type="ORF">SAMN05421687_10447</name>
</gene>
<accession>A0A1N7J709</accession>
<feature type="transmembrane region" description="Helical" evidence="1">
    <location>
        <begin position="28"/>
        <end position="44"/>
    </location>
</feature>
<evidence type="ECO:0000313" key="2">
    <source>
        <dbReference type="EMBL" id="SIS45099.1"/>
    </source>
</evidence>
<reference evidence="3" key="1">
    <citation type="submission" date="2017-01" db="EMBL/GenBank/DDBJ databases">
        <authorList>
            <person name="Varghese N."/>
            <person name="Submissions S."/>
        </authorList>
    </citation>
    <scope>NUCLEOTIDE SEQUENCE [LARGE SCALE GENOMIC DNA]</scope>
    <source>
        <strain evidence="3">DSM 23127</strain>
    </source>
</reference>
<evidence type="ECO:0000256" key="1">
    <source>
        <dbReference type="SAM" id="Phobius"/>
    </source>
</evidence>
<keyword evidence="3" id="KW-1185">Reference proteome</keyword>
<feature type="transmembrane region" description="Helical" evidence="1">
    <location>
        <begin position="50"/>
        <end position="69"/>
    </location>
</feature>
<keyword evidence="1" id="KW-0472">Membrane</keyword>
<keyword evidence="1" id="KW-1133">Transmembrane helix</keyword>
<dbReference type="EMBL" id="FTOC01000004">
    <property type="protein sequence ID" value="SIS45099.1"/>
    <property type="molecule type" value="Genomic_DNA"/>
</dbReference>